<name>A0AAD7XE76_9APHY</name>
<feature type="transmembrane region" description="Helical" evidence="1">
    <location>
        <begin position="162"/>
        <end position="188"/>
    </location>
</feature>
<keyword evidence="1" id="KW-0472">Membrane</keyword>
<keyword evidence="4" id="KW-1185">Reference proteome</keyword>
<evidence type="ECO:0000259" key="2">
    <source>
        <dbReference type="Pfam" id="PF20151"/>
    </source>
</evidence>
<accession>A0AAD7XE76</accession>
<dbReference type="Pfam" id="PF20151">
    <property type="entry name" value="DUF6533"/>
    <property type="match status" value="1"/>
</dbReference>
<protein>
    <recommendedName>
        <fullName evidence="2">DUF6533 domain-containing protein</fullName>
    </recommendedName>
</protein>
<keyword evidence="1" id="KW-1133">Transmembrane helix</keyword>
<keyword evidence="1" id="KW-0812">Transmembrane</keyword>
<dbReference type="EMBL" id="JAPEVG010000098">
    <property type="protein sequence ID" value="KAJ8483202.1"/>
    <property type="molecule type" value="Genomic_DNA"/>
</dbReference>
<comment type="caution">
    <text evidence="3">The sequence shown here is derived from an EMBL/GenBank/DDBJ whole genome shotgun (WGS) entry which is preliminary data.</text>
</comment>
<feature type="transmembrane region" description="Helical" evidence="1">
    <location>
        <begin position="12"/>
        <end position="28"/>
    </location>
</feature>
<feature type="transmembrane region" description="Helical" evidence="1">
    <location>
        <begin position="49"/>
        <end position="70"/>
    </location>
</feature>
<sequence length="282" mass="31281">MYASTTLLASHPSYVLAAFLLYDYLLTLDMEVKFFWRQPLSAASVLFYLNRYLTLTVYILVAIGMAPMVYQLSSAMTTEDNQLLGGCVSSLHFTQLQIVTCQYGENKCITAAESSLGDEPVTALSRGCLITSDLMAVLVTWRYTYMWYSMGTLVQTNKSLSFLLLSNGTICFLVLLLMNVLHLVATVASVSPLDNVVDHISYVGEFISPVTSVLISHFLFDLRTVIVHSSRGERLGTGMGPDTSEFATFVYSQGISFLGPETTLETAEEDHVFEGEILEPRY</sequence>
<proteinExistence type="predicted"/>
<dbReference type="Proteomes" id="UP001215151">
    <property type="component" value="Unassembled WGS sequence"/>
</dbReference>
<organism evidence="3 4">
    <name type="scientific">Trametes cubensis</name>
    <dbReference type="NCBI Taxonomy" id="1111947"/>
    <lineage>
        <taxon>Eukaryota</taxon>
        <taxon>Fungi</taxon>
        <taxon>Dikarya</taxon>
        <taxon>Basidiomycota</taxon>
        <taxon>Agaricomycotina</taxon>
        <taxon>Agaricomycetes</taxon>
        <taxon>Polyporales</taxon>
        <taxon>Polyporaceae</taxon>
        <taxon>Trametes</taxon>
    </lineage>
</organism>
<feature type="transmembrane region" description="Helical" evidence="1">
    <location>
        <begin position="200"/>
        <end position="220"/>
    </location>
</feature>
<dbReference type="InterPro" id="IPR045340">
    <property type="entry name" value="DUF6533"/>
</dbReference>
<feature type="domain" description="DUF6533" evidence="2">
    <location>
        <begin position="16"/>
        <end position="55"/>
    </location>
</feature>
<reference evidence="3" key="1">
    <citation type="submission" date="2022-11" db="EMBL/GenBank/DDBJ databases">
        <title>Genome Sequence of Cubamyces cubensis.</title>
        <authorList>
            <person name="Buettner E."/>
        </authorList>
    </citation>
    <scope>NUCLEOTIDE SEQUENCE</scope>
    <source>
        <strain evidence="3">MPL-01</strain>
    </source>
</reference>
<evidence type="ECO:0000256" key="1">
    <source>
        <dbReference type="SAM" id="Phobius"/>
    </source>
</evidence>
<gene>
    <name evidence="3" type="ORF">ONZ51_g4849</name>
</gene>
<dbReference type="AlphaFoldDB" id="A0AAD7XE76"/>
<evidence type="ECO:0000313" key="3">
    <source>
        <dbReference type="EMBL" id="KAJ8483202.1"/>
    </source>
</evidence>
<evidence type="ECO:0000313" key="4">
    <source>
        <dbReference type="Proteomes" id="UP001215151"/>
    </source>
</evidence>